<accession>A0ABU1ZXW2</accession>
<dbReference type="InterPro" id="IPR036117">
    <property type="entry name" value="DhaL_dom_sf"/>
</dbReference>
<dbReference type="Gene3D" id="1.25.40.340">
    <property type="match status" value="1"/>
</dbReference>
<reference evidence="2" key="1">
    <citation type="submission" date="2023-07" db="EMBL/GenBank/DDBJ databases">
        <title>Sequencing the genomes of 1000 actinobacteria strains.</title>
        <authorList>
            <person name="Klenk H.-P."/>
        </authorList>
    </citation>
    <scope>NUCLEOTIDE SEQUENCE</scope>
    <source>
        <strain evidence="2">DSM 107476</strain>
    </source>
</reference>
<dbReference type="SMART" id="SM01121">
    <property type="entry name" value="Dak1_2"/>
    <property type="match status" value="1"/>
</dbReference>
<dbReference type="SUPFAM" id="SSF101473">
    <property type="entry name" value="DhaL-like"/>
    <property type="match status" value="1"/>
</dbReference>
<evidence type="ECO:0000259" key="1">
    <source>
        <dbReference type="PROSITE" id="PS51480"/>
    </source>
</evidence>
<dbReference type="InterPro" id="IPR004007">
    <property type="entry name" value="DhaL_dom"/>
</dbReference>
<keyword evidence="3" id="KW-1185">Reference proteome</keyword>
<dbReference type="PANTHER" id="PTHR33434:SF4">
    <property type="entry name" value="PHOSPHATASE PROTEIN"/>
    <property type="match status" value="1"/>
</dbReference>
<dbReference type="NCBIfam" id="TIGR03599">
    <property type="entry name" value="YloV"/>
    <property type="match status" value="1"/>
</dbReference>
<sequence length="524" mass="53888">MSYPSQLDGTHLHRWVSRAVAELSARRAEINALNVFPVPDADTGSNMTHTMESALAAVEDLAEDERSSAAAVTRALAVGGVRGARGNSGVVLSQVLRALSEAAVKEPLGARMLATALEIAVKLVDRAISEPVEGTVVTVLRAASVAARQAADADVSLHDTLCATVAAARTALANTPSQLPALQAAGVVDAGGAGLLVLLEALLAEVSGAKDLPERPAARLADATAFDSHGQAGDIEVMFYFVGDLDGLETRLHPLGDSLVIARASEDAGTVHVHSADAGAVIETAYALGAVSDLRLEVLPSAPIVEAPERIIVALTPPGAIADLYRNGGAYVVTTESDTDGDPETDLVTDILATVRSTNAHEVILLPNGLLSRRQLSAVDKAIRAFAQDITLLPTSRLVSGIAALTVHDAEQPLATAAYSMAEAAGAMRTAVAVRAERAALTAAGPCARGDLLVEAHGQIVAVCDDLHDAVLAASRHLLEAGGEQVTVLSAEDVDTRELEDVLRVAVMAYPGDGLAAAAEIGVE</sequence>
<dbReference type="Proteomes" id="UP001180840">
    <property type="component" value="Unassembled WGS sequence"/>
</dbReference>
<dbReference type="InterPro" id="IPR019986">
    <property type="entry name" value="YloV-like"/>
</dbReference>
<dbReference type="InterPro" id="IPR033470">
    <property type="entry name" value="FakA-like_C"/>
</dbReference>
<organism evidence="2 3">
    <name type="scientific">Corynebacterium guangdongense</name>
    <dbReference type="NCBI Taxonomy" id="1783348"/>
    <lineage>
        <taxon>Bacteria</taxon>
        <taxon>Bacillati</taxon>
        <taxon>Actinomycetota</taxon>
        <taxon>Actinomycetes</taxon>
        <taxon>Mycobacteriales</taxon>
        <taxon>Corynebacteriaceae</taxon>
        <taxon>Corynebacterium</taxon>
    </lineage>
</organism>
<evidence type="ECO:0000313" key="3">
    <source>
        <dbReference type="Proteomes" id="UP001180840"/>
    </source>
</evidence>
<feature type="domain" description="DhaL" evidence="1">
    <location>
        <begin position="10"/>
        <end position="204"/>
    </location>
</feature>
<gene>
    <name evidence="2" type="ORF">J2S39_000894</name>
</gene>
<dbReference type="RefSeq" id="WP_290198180.1">
    <property type="nucleotide sequence ID" value="NZ_CP047654.1"/>
</dbReference>
<comment type="caution">
    <text evidence="2">The sequence shown here is derived from an EMBL/GenBank/DDBJ whole genome shotgun (WGS) entry which is preliminary data.</text>
</comment>
<dbReference type="PANTHER" id="PTHR33434">
    <property type="entry name" value="DEGV DOMAIN-CONTAINING PROTEIN DR_1986-RELATED"/>
    <property type="match status" value="1"/>
</dbReference>
<dbReference type="Pfam" id="PF02734">
    <property type="entry name" value="Dak2"/>
    <property type="match status" value="1"/>
</dbReference>
<protein>
    <submittedName>
        <fullName evidence="2">DAK2 domain fusion protein YloV</fullName>
    </submittedName>
</protein>
<dbReference type="InterPro" id="IPR048394">
    <property type="entry name" value="FakA-like_M"/>
</dbReference>
<dbReference type="SMART" id="SM01120">
    <property type="entry name" value="Dak2"/>
    <property type="match status" value="1"/>
</dbReference>
<dbReference type="Pfam" id="PF21645">
    <property type="entry name" value="FakA-like_M"/>
    <property type="match status" value="1"/>
</dbReference>
<dbReference type="Pfam" id="PF13684">
    <property type="entry name" value="FakA-like_C"/>
    <property type="match status" value="1"/>
</dbReference>
<proteinExistence type="predicted"/>
<name>A0ABU1ZXW2_9CORY</name>
<dbReference type="EMBL" id="JAVDXZ010000001">
    <property type="protein sequence ID" value="MDR7329218.1"/>
    <property type="molecule type" value="Genomic_DNA"/>
</dbReference>
<evidence type="ECO:0000313" key="2">
    <source>
        <dbReference type="EMBL" id="MDR7329218.1"/>
    </source>
</evidence>
<dbReference type="InterPro" id="IPR050270">
    <property type="entry name" value="DegV_domain_contain"/>
</dbReference>
<dbReference type="PROSITE" id="PS51480">
    <property type="entry name" value="DHAL"/>
    <property type="match status" value="1"/>
</dbReference>